<evidence type="ECO:0000313" key="3">
    <source>
        <dbReference type="EMBL" id="SHL60870.1"/>
    </source>
</evidence>
<feature type="transmembrane region" description="Helical" evidence="1">
    <location>
        <begin position="229"/>
        <end position="250"/>
    </location>
</feature>
<feature type="transmembrane region" description="Helical" evidence="1">
    <location>
        <begin position="360"/>
        <end position="383"/>
    </location>
</feature>
<dbReference type="SUPFAM" id="SSF103473">
    <property type="entry name" value="MFS general substrate transporter"/>
    <property type="match status" value="1"/>
</dbReference>
<dbReference type="InterPro" id="IPR011701">
    <property type="entry name" value="MFS"/>
</dbReference>
<evidence type="ECO:0000256" key="1">
    <source>
        <dbReference type="SAM" id="Phobius"/>
    </source>
</evidence>
<feature type="transmembrane region" description="Helical" evidence="1">
    <location>
        <begin position="179"/>
        <end position="198"/>
    </location>
</feature>
<gene>
    <name evidence="3" type="ORF">SAMN05444342_4240</name>
</gene>
<dbReference type="PROSITE" id="PS50850">
    <property type="entry name" value="MFS"/>
    <property type="match status" value="1"/>
</dbReference>
<dbReference type="GO" id="GO:0005886">
    <property type="term" value="C:plasma membrane"/>
    <property type="evidence" value="ECO:0007669"/>
    <property type="project" value="TreeGrafter"/>
</dbReference>
<dbReference type="InterPro" id="IPR036259">
    <property type="entry name" value="MFS_trans_sf"/>
</dbReference>
<feature type="transmembrane region" description="Helical" evidence="1">
    <location>
        <begin position="85"/>
        <end position="104"/>
    </location>
</feature>
<keyword evidence="1" id="KW-0812">Transmembrane</keyword>
<evidence type="ECO:0000259" key="2">
    <source>
        <dbReference type="PROSITE" id="PS50850"/>
    </source>
</evidence>
<dbReference type="Gene3D" id="1.20.1250.20">
    <property type="entry name" value="MFS general substrate transporter like domains"/>
    <property type="match status" value="2"/>
</dbReference>
<sequence>MIHQFLTNRAAPLFDVTYPRRVVLISGAHGVNEFFSLALPPILPLLVTDYGLTYARAGLLVSVYFAMYALFQLPAGFLADRVGQARLITLGTVVMGLGLVGASFASSYLFIAMGVAVSGLGGSVYHPAGMSLISDIESETTVGKAMGVHEVAGLLGNLLAPLMIGGVAALTGWRTGLRVAGIFGVLYAGVFAITTRTATQPTPAVSRSDPSSSGSPGSFRKRVFQAIRIPIALWVLGLVLAKFAFTLQTYGVRTYATSYAVVRTAMSTGMANGALGMFLAGGAITTLWFGSLADRYDRLHLITVMFLVAGILIGVTALIPGQPLVFVGWFFVLGMAVYATLPVVNTLISEYATQESSGSLFGIVQTASALGGVIGPALFGGLAEKTGLVVAYPAIAVVCGVACLGAFLTKQDIF</sequence>
<dbReference type="Proteomes" id="UP000184203">
    <property type="component" value="Unassembled WGS sequence"/>
</dbReference>
<evidence type="ECO:0000313" key="4">
    <source>
        <dbReference type="Proteomes" id="UP000184203"/>
    </source>
</evidence>
<feature type="transmembrane region" description="Helical" evidence="1">
    <location>
        <begin position="389"/>
        <end position="408"/>
    </location>
</feature>
<keyword evidence="1" id="KW-1133">Transmembrane helix</keyword>
<feature type="transmembrane region" description="Helical" evidence="1">
    <location>
        <begin position="54"/>
        <end position="73"/>
    </location>
</feature>
<keyword evidence="1" id="KW-0472">Membrane</keyword>
<feature type="transmembrane region" description="Helical" evidence="1">
    <location>
        <begin position="154"/>
        <end position="173"/>
    </location>
</feature>
<accession>A0A1M7C0X0</accession>
<feature type="transmembrane region" description="Helical" evidence="1">
    <location>
        <begin position="326"/>
        <end position="348"/>
    </location>
</feature>
<organism evidence="3 4">
    <name type="scientific">Haladaptatus paucihalophilus DX253</name>
    <dbReference type="NCBI Taxonomy" id="797209"/>
    <lineage>
        <taxon>Archaea</taxon>
        <taxon>Methanobacteriati</taxon>
        <taxon>Methanobacteriota</taxon>
        <taxon>Stenosarchaea group</taxon>
        <taxon>Halobacteria</taxon>
        <taxon>Halobacteriales</taxon>
        <taxon>Haladaptataceae</taxon>
        <taxon>Haladaptatus</taxon>
    </lineage>
</organism>
<proteinExistence type="predicted"/>
<dbReference type="InterPro" id="IPR020846">
    <property type="entry name" value="MFS_dom"/>
</dbReference>
<dbReference type="PANTHER" id="PTHR43129:SF1">
    <property type="entry name" value="FOSMIDOMYCIN RESISTANCE PROTEIN"/>
    <property type="match status" value="1"/>
</dbReference>
<reference evidence="4" key="1">
    <citation type="submission" date="2016-11" db="EMBL/GenBank/DDBJ databases">
        <authorList>
            <person name="Varghese N."/>
            <person name="Submissions S."/>
        </authorList>
    </citation>
    <scope>NUCLEOTIDE SEQUENCE [LARGE SCALE GENOMIC DNA]</scope>
    <source>
        <strain evidence="4">DX253</strain>
    </source>
</reference>
<dbReference type="AlphaFoldDB" id="A0A1M7C0X0"/>
<feature type="transmembrane region" description="Helical" evidence="1">
    <location>
        <begin position="270"/>
        <end position="289"/>
    </location>
</feature>
<name>A0A1M7C0X0_HALPU</name>
<dbReference type="EMBL" id="FRAN01000009">
    <property type="protein sequence ID" value="SHL60870.1"/>
    <property type="molecule type" value="Genomic_DNA"/>
</dbReference>
<feature type="domain" description="Major facilitator superfamily (MFS) profile" evidence="2">
    <location>
        <begin position="1"/>
        <end position="414"/>
    </location>
</feature>
<dbReference type="GO" id="GO:0022857">
    <property type="term" value="F:transmembrane transporter activity"/>
    <property type="evidence" value="ECO:0007669"/>
    <property type="project" value="InterPro"/>
</dbReference>
<dbReference type="PANTHER" id="PTHR43129">
    <property type="entry name" value="FOSMIDOMYCIN RESISTANCE PROTEIN"/>
    <property type="match status" value="1"/>
</dbReference>
<dbReference type="Pfam" id="PF07690">
    <property type="entry name" value="MFS_1"/>
    <property type="match status" value="1"/>
</dbReference>
<feature type="transmembrane region" description="Helical" evidence="1">
    <location>
        <begin position="301"/>
        <end position="320"/>
    </location>
</feature>
<keyword evidence="4" id="KW-1185">Reference proteome</keyword>
<protein>
    <submittedName>
        <fullName evidence="3">Sugar phosphate permease</fullName>
    </submittedName>
</protein>